<feature type="region of interest" description="Disordered" evidence="1">
    <location>
        <begin position="665"/>
        <end position="709"/>
    </location>
</feature>
<organism evidence="2 3">
    <name type="scientific">Oidiodendron maius (strain Zn)</name>
    <dbReference type="NCBI Taxonomy" id="913774"/>
    <lineage>
        <taxon>Eukaryota</taxon>
        <taxon>Fungi</taxon>
        <taxon>Dikarya</taxon>
        <taxon>Ascomycota</taxon>
        <taxon>Pezizomycotina</taxon>
        <taxon>Leotiomycetes</taxon>
        <taxon>Leotiomycetes incertae sedis</taxon>
        <taxon>Myxotrichaceae</taxon>
        <taxon>Oidiodendron</taxon>
    </lineage>
</organism>
<feature type="region of interest" description="Disordered" evidence="1">
    <location>
        <begin position="569"/>
        <end position="592"/>
    </location>
</feature>
<protein>
    <submittedName>
        <fullName evidence="2">Uncharacterized protein</fullName>
    </submittedName>
</protein>
<dbReference type="EMBL" id="KN832871">
    <property type="protein sequence ID" value="KIN06695.1"/>
    <property type="molecule type" value="Genomic_DNA"/>
</dbReference>
<dbReference type="Proteomes" id="UP000054321">
    <property type="component" value="Unassembled WGS sequence"/>
</dbReference>
<keyword evidence="3" id="KW-1185">Reference proteome</keyword>
<feature type="compositionally biased region" description="Basic and acidic residues" evidence="1">
    <location>
        <begin position="531"/>
        <end position="551"/>
    </location>
</feature>
<feature type="region of interest" description="Disordered" evidence="1">
    <location>
        <begin position="522"/>
        <end position="557"/>
    </location>
</feature>
<dbReference type="HOGENOM" id="CLU_288560_0_0_1"/>
<feature type="region of interest" description="Disordered" evidence="1">
    <location>
        <begin position="51"/>
        <end position="97"/>
    </location>
</feature>
<feature type="compositionally biased region" description="Polar residues" evidence="1">
    <location>
        <begin position="686"/>
        <end position="697"/>
    </location>
</feature>
<name>A0A0C3HUL9_OIDMZ</name>
<evidence type="ECO:0000313" key="2">
    <source>
        <dbReference type="EMBL" id="KIN06695.1"/>
    </source>
</evidence>
<reference evidence="2 3" key="1">
    <citation type="submission" date="2014-04" db="EMBL/GenBank/DDBJ databases">
        <authorList>
            <consortium name="DOE Joint Genome Institute"/>
            <person name="Kuo A."/>
            <person name="Martino E."/>
            <person name="Perotto S."/>
            <person name="Kohler A."/>
            <person name="Nagy L.G."/>
            <person name="Floudas D."/>
            <person name="Copeland A."/>
            <person name="Barry K.W."/>
            <person name="Cichocki N."/>
            <person name="Veneault-Fourrey C."/>
            <person name="LaButti K."/>
            <person name="Lindquist E.A."/>
            <person name="Lipzen A."/>
            <person name="Lundell T."/>
            <person name="Morin E."/>
            <person name="Murat C."/>
            <person name="Sun H."/>
            <person name="Tunlid A."/>
            <person name="Henrissat B."/>
            <person name="Grigoriev I.V."/>
            <person name="Hibbett D.S."/>
            <person name="Martin F."/>
            <person name="Nordberg H.P."/>
            <person name="Cantor M.N."/>
            <person name="Hua S.X."/>
        </authorList>
    </citation>
    <scope>NUCLEOTIDE SEQUENCE [LARGE SCALE GENOMIC DNA]</scope>
    <source>
        <strain evidence="2 3">Zn</strain>
    </source>
</reference>
<feature type="compositionally biased region" description="Basic and acidic residues" evidence="1">
    <location>
        <begin position="569"/>
        <end position="584"/>
    </location>
</feature>
<gene>
    <name evidence="2" type="ORF">OIDMADRAFT_50171</name>
</gene>
<accession>A0A0C3HUL9</accession>
<feature type="region of interest" description="Disordered" evidence="1">
    <location>
        <begin position="617"/>
        <end position="648"/>
    </location>
</feature>
<evidence type="ECO:0000313" key="3">
    <source>
        <dbReference type="Proteomes" id="UP000054321"/>
    </source>
</evidence>
<feature type="region of interest" description="Disordered" evidence="1">
    <location>
        <begin position="941"/>
        <end position="976"/>
    </location>
</feature>
<feature type="region of interest" description="Disordered" evidence="1">
    <location>
        <begin position="908"/>
        <end position="927"/>
    </location>
</feature>
<reference evidence="3" key="2">
    <citation type="submission" date="2015-01" db="EMBL/GenBank/DDBJ databases">
        <title>Evolutionary Origins and Diversification of the Mycorrhizal Mutualists.</title>
        <authorList>
            <consortium name="DOE Joint Genome Institute"/>
            <consortium name="Mycorrhizal Genomics Consortium"/>
            <person name="Kohler A."/>
            <person name="Kuo A."/>
            <person name="Nagy L.G."/>
            <person name="Floudas D."/>
            <person name="Copeland A."/>
            <person name="Barry K.W."/>
            <person name="Cichocki N."/>
            <person name="Veneault-Fourrey C."/>
            <person name="LaButti K."/>
            <person name="Lindquist E.A."/>
            <person name="Lipzen A."/>
            <person name="Lundell T."/>
            <person name="Morin E."/>
            <person name="Murat C."/>
            <person name="Riley R."/>
            <person name="Ohm R."/>
            <person name="Sun H."/>
            <person name="Tunlid A."/>
            <person name="Henrissat B."/>
            <person name="Grigoriev I.V."/>
            <person name="Hibbett D.S."/>
            <person name="Martin F."/>
        </authorList>
    </citation>
    <scope>NUCLEOTIDE SEQUENCE [LARGE SCALE GENOMIC DNA]</scope>
    <source>
        <strain evidence="3">Zn</strain>
    </source>
</reference>
<proteinExistence type="predicted"/>
<feature type="region of interest" description="Disordered" evidence="1">
    <location>
        <begin position="221"/>
        <end position="257"/>
    </location>
</feature>
<evidence type="ECO:0000256" key="1">
    <source>
        <dbReference type="SAM" id="MobiDB-lite"/>
    </source>
</evidence>
<sequence>MSLPCISHEGFMLPQLSSPENNLPLDDGSNLEVDWAAWLVPEILEDEQYTAHDSDSTLTDLLSTPANVSSPPAAEPLSTPPLPAHVDQDSFNEGDSEVSKTWSNLTLAGDPIIPRSPLTVDAHGLVNERSETVTTATINTKDITITYMTPISEEVGYMNLPKVMSMQEFIKFQMDGTREYSADKRRLNLDAVYAISQNVQHLGDWPPDAPSYQFQGSEFSETFTTHQESHDPSSHIFAQGEQAQSREHQPYSFRDQSPASFKNSQAVFNSGPGVEHWLNESSDIEISQPFDRNSPIHPNHSRTKAASHQLDSTMPEHGAGLDKHVRLLVPSSGSLPIPQTIPSMAPDKGTESLSRNDFSGMCKSYVSENYRLPSDEKAVILPRQSQPSKQVTEWLNNEIDKRKETKAIEGFDSPNLLQDDPLEDLTPQIQEHEAARCLRAAELIFDQDVTGQSDWYDHGMEGAYHFIPKEETDKWNDDSNWFITDQEFNHLIDEMYPDSKESAKLPQTNNNRATDDAIMKDASTSSSANGNEKELKETESSGEGREGKNQLELEPSFRPCTPLIEKEGAHKQIHKDQQLKKPDSEPLTAEGTMRRQILDPLIQQTQGSMVQEARIKNFHSLTPPRGPKTKVARLDTSPQHSPALVEPFDSAKTLDSCKIVVGDSQAAGTDTDSKSTPAPSFHTDKPTTPTRKLSSVSKGRKAAYDSQEKTTKNVFAAVDSRREQPENCAFSSNPSAIVGWRETSHGLQQLQPSPHKGHSSGALLGTPLNAFGKTFSSFSASPPQPAQSSYPLSIKPKIGPEMGTFFPITDLRNQQSQEFGGSNNRSSIIGNYHLDAWGNRAGYREQLGHFQSNSNRGQGKFANPITNNPTEYPMAHQRGYTAHSDLQRNQTFPGNQSDNNTVAAASRFNEPPQRSTQSWQSMSYGNSSFHSTQLKRAAPAHQGKTVEPFDPRTLRSFNTTPIKFNLPPPTPKASPREKVVINCRGHKECVKVQGMLEKAAKDVPAKGVMFTETFEYRPTKIILSAPAGNNLRGWSFDVVDGLLNKYTSFKIVDIRAGYLYAVRQE</sequence>
<feature type="compositionally biased region" description="Polar residues" evidence="1">
    <location>
        <begin position="912"/>
        <end position="927"/>
    </location>
</feature>
<dbReference type="InParanoid" id="A0A0C3HUL9"/>
<feature type="region of interest" description="Disordered" evidence="1">
    <location>
        <begin position="333"/>
        <end position="354"/>
    </location>
</feature>
<dbReference type="AlphaFoldDB" id="A0A0C3HUL9"/>
<feature type="compositionally biased region" description="Polar residues" evidence="1">
    <location>
        <begin position="666"/>
        <end position="678"/>
    </location>
</feature>